<dbReference type="Gene3D" id="3.90.226.10">
    <property type="entry name" value="2-enoyl-CoA Hydratase, Chain A, domain 1"/>
    <property type="match status" value="1"/>
</dbReference>
<dbReference type="Pfam" id="PF22694">
    <property type="entry name" value="CtpB_N-like"/>
    <property type="match status" value="1"/>
</dbReference>
<dbReference type="Pfam" id="PF01471">
    <property type="entry name" value="PG_binding_1"/>
    <property type="match status" value="1"/>
</dbReference>
<evidence type="ECO:0000256" key="3">
    <source>
        <dbReference type="ARBA" id="ARBA00022801"/>
    </source>
</evidence>
<dbReference type="Pfam" id="PF17820">
    <property type="entry name" value="PDZ_6"/>
    <property type="match status" value="1"/>
</dbReference>
<keyword evidence="3 5" id="KW-0378">Hydrolase</keyword>
<proteinExistence type="inferred from homology"/>
<dbReference type="CDD" id="cd07560">
    <property type="entry name" value="Peptidase_S41_CPP"/>
    <property type="match status" value="1"/>
</dbReference>
<keyword evidence="8" id="KW-1185">Reference proteome</keyword>
<dbReference type="EMBL" id="JASTZU010000012">
    <property type="protein sequence ID" value="MDL4839260.1"/>
    <property type="molecule type" value="Genomic_DNA"/>
</dbReference>
<keyword evidence="2 5" id="KW-0645">Protease</keyword>
<dbReference type="InterPro" id="IPR004447">
    <property type="entry name" value="Peptidase_S41A"/>
</dbReference>
<dbReference type="CDD" id="cd06782">
    <property type="entry name" value="cpPDZ_CPP-like"/>
    <property type="match status" value="1"/>
</dbReference>
<evidence type="ECO:0000256" key="2">
    <source>
        <dbReference type="ARBA" id="ARBA00022670"/>
    </source>
</evidence>
<comment type="caution">
    <text evidence="7">The sequence shown here is derived from an EMBL/GenBank/DDBJ whole genome shotgun (WGS) entry which is preliminary data.</text>
</comment>
<dbReference type="InterPro" id="IPR036366">
    <property type="entry name" value="PGBDSf"/>
</dbReference>
<organism evidence="7 8">
    <name type="scientific">Aquibacillus rhizosphaerae</name>
    <dbReference type="NCBI Taxonomy" id="3051431"/>
    <lineage>
        <taxon>Bacteria</taxon>
        <taxon>Bacillati</taxon>
        <taxon>Bacillota</taxon>
        <taxon>Bacilli</taxon>
        <taxon>Bacillales</taxon>
        <taxon>Bacillaceae</taxon>
        <taxon>Aquibacillus</taxon>
    </lineage>
</organism>
<evidence type="ECO:0000256" key="5">
    <source>
        <dbReference type="RuleBase" id="RU004404"/>
    </source>
</evidence>
<evidence type="ECO:0000313" key="8">
    <source>
        <dbReference type="Proteomes" id="UP001235343"/>
    </source>
</evidence>
<evidence type="ECO:0000259" key="6">
    <source>
        <dbReference type="PROSITE" id="PS50106"/>
    </source>
</evidence>
<dbReference type="Proteomes" id="UP001235343">
    <property type="component" value="Unassembled WGS sequence"/>
</dbReference>
<sequence length="496" mass="54680">MNIKKSYIVLIIVAALFIGALGSYAGVKLAQSEQPSSNETTEDQASEEITEEQLNELTAGVSDTESISKVLQALNTIQDNYLEEVDESELIEGAVQGMLDTLEDPYSVYMDKETVEEFNHQIESSFEGIGAEVSMVEGKVTIIAPIKESPAEEAGLKPNDQILKVNDESVEGLELYDAVSKIRGEQGTEVVLEIQRPGVTDPITVELIRDDIPLETVYSEVKEVDGKKAGIIEITSFSEKTADRFKEELISLEDEGIEGLVIDVRGNPGGLLPVVEDILKVFITKDTPYVQIEDRNGEKSRYFSELEEPKDYPINVLIDEGSASASEILAVAMKEAGNSEVVGATSFGKGTVQQTIPMGDGSTIKLTLFKWLSPDGNWINEVGVEPTIEVKQPDYFYTNPIQLKESETLAFNQSNEKIANAQTMLKGLDYNPGREDGFYSQETVEAVKQYQADQDMDVTGEINELTAERLQTSIVEVIRSGEDDRQETRALEALFQ</sequence>
<feature type="domain" description="PDZ" evidence="6">
    <location>
        <begin position="107"/>
        <end position="183"/>
    </location>
</feature>
<dbReference type="Pfam" id="PF03572">
    <property type="entry name" value="Peptidase_S41"/>
    <property type="match status" value="1"/>
</dbReference>
<reference evidence="7 8" key="1">
    <citation type="submission" date="2023-06" db="EMBL/GenBank/DDBJ databases">
        <title>Aquibacillus rhizosphaerae LR5S19.</title>
        <authorList>
            <person name="Sun J.-Q."/>
        </authorList>
    </citation>
    <scope>NUCLEOTIDE SEQUENCE [LARGE SCALE GENOMIC DNA]</scope>
    <source>
        <strain evidence="7 8">LR5S19</strain>
    </source>
</reference>
<evidence type="ECO:0000313" key="7">
    <source>
        <dbReference type="EMBL" id="MDL4839260.1"/>
    </source>
</evidence>
<dbReference type="Gene3D" id="3.30.750.44">
    <property type="match status" value="1"/>
</dbReference>
<evidence type="ECO:0000256" key="1">
    <source>
        <dbReference type="ARBA" id="ARBA00009179"/>
    </source>
</evidence>
<name>A0ABT7L3S5_9BACI</name>
<dbReference type="InterPro" id="IPR036034">
    <property type="entry name" value="PDZ_sf"/>
</dbReference>
<protein>
    <submittedName>
        <fullName evidence="7">S41 family peptidase</fullName>
    </submittedName>
</protein>
<dbReference type="SMART" id="SM00228">
    <property type="entry name" value="PDZ"/>
    <property type="match status" value="1"/>
</dbReference>
<dbReference type="InterPro" id="IPR002477">
    <property type="entry name" value="Peptidoglycan-bd-like"/>
</dbReference>
<dbReference type="Gene3D" id="1.10.101.10">
    <property type="entry name" value="PGBD-like superfamily/PGBD"/>
    <property type="match status" value="1"/>
</dbReference>
<dbReference type="InterPro" id="IPR001478">
    <property type="entry name" value="PDZ"/>
</dbReference>
<dbReference type="PANTHER" id="PTHR32060:SF29">
    <property type="entry name" value="CARBOXY-TERMINAL PROCESSING PROTEASE CTPB"/>
    <property type="match status" value="1"/>
</dbReference>
<comment type="similarity">
    <text evidence="1 5">Belongs to the peptidase S41A family.</text>
</comment>
<dbReference type="SUPFAM" id="SSF50156">
    <property type="entry name" value="PDZ domain-like"/>
    <property type="match status" value="1"/>
</dbReference>
<dbReference type="PANTHER" id="PTHR32060">
    <property type="entry name" value="TAIL-SPECIFIC PROTEASE"/>
    <property type="match status" value="1"/>
</dbReference>
<dbReference type="PROSITE" id="PS50106">
    <property type="entry name" value="PDZ"/>
    <property type="match status" value="1"/>
</dbReference>
<dbReference type="SUPFAM" id="SSF47090">
    <property type="entry name" value="PGBD-like"/>
    <property type="match status" value="1"/>
</dbReference>
<dbReference type="InterPro" id="IPR036365">
    <property type="entry name" value="PGBD-like_sf"/>
</dbReference>
<dbReference type="SMART" id="SM00245">
    <property type="entry name" value="TSPc"/>
    <property type="match status" value="1"/>
</dbReference>
<dbReference type="InterPro" id="IPR029045">
    <property type="entry name" value="ClpP/crotonase-like_dom_sf"/>
</dbReference>
<dbReference type="SUPFAM" id="SSF52096">
    <property type="entry name" value="ClpP/crotonase"/>
    <property type="match status" value="1"/>
</dbReference>
<keyword evidence="4 5" id="KW-0720">Serine protease</keyword>
<dbReference type="Gene3D" id="2.30.42.10">
    <property type="match status" value="1"/>
</dbReference>
<accession>A0ABT7L3S5</accession>
<dbReference type="InterPro" id="IPR041489">
    <property type="entry name" value="PDZ_6"/>
</dbReference>
<dbReference type="InterPro" id="IPR005151">
    <property type="entry name" value="Tail-specific_protease"/>
</dbReference>
<dbReference type="InterPro" id="IPR055210">
    <property type="entry name" value="CtpA/B_N"/>
</dbReference>
<gene>
    <name evidence="7" type="ORF">QQS35_02125</name>
</gene>
<dbReference type="NCBIfam" id="TIGR00225">
    <property type="entry name" value="prc"/>
    <property type="match status" value="1"/>
</dbReference>
<evidence type="ECO:0000256" key="4">
    <source>
        <dbReference type="ARBA" id="ARBA00022825"/>
    </source>
</evidence>